<keyword evidence="2" id="KW-1185">Reference proteome</keyword>
<dbReference type="Pfam" id="PF06892">
    <property type="entry name" value="Phage_CP76"/>
    <property type="match status" value="1"/>
</dbReference>
<gene>
    <name evidence="1" type="ORF">A9798_14410</name>
</gene>
<evidence type="ECO:0000313" key="1">
    <source>
        <dbReference type="EMBL" id="AOV98024.1"/>
    </source>
</evidence>
<dbReference type="RefSeq" id="WP_070245307.1">
    <property type="nucleotide sequence ID" value="NZ_CP016043.1"/>
</dbReference>
<protein>
    <recommendedName>
        <fullName evidence="3">Phage regulatory protein CII (CP76)</fullName>
    </recommendedName>
</protein>
<name>A0ABN4T1J6_9GAMM</name>
<sequence length="168" mass="18025">MFDFQVSKHPHFDEACRAFALRHNLAQLAAKVGMSAQTLRNKLNPEQPHALTWIEILNLTDVTEDATLVDGFLTQLHCLPCVPVNEVAPEKLQAYVLSATAEVGKVAGVAMTGAITRSHKHTVVESVNAGIRCLSLAALTLHARLQSNPAMNSVVDTVTGMGASFGLL</sequence>
<organism evidence="1 2">
    <name type="scientific">Edwardsiella hoshinae</name>
    <dbReference type="NCBI Taxonomy" id="93378"/>
    <lineage>
        <taxon>Bacteria</taxon>
        <taxon>Pseudomonadati</taxon>
        <taxon>Pseudomonadota</taxon>
        <taxon>Gammaproteobacteria</taxon>
        <taxon>Enterobacterales</taxon>
        <taxon>Hafniaceae</taxon>
        <taxon>Edwardsiella</taxon>
    </lineage>
</organism>
<reference evidence="1 2" key="1">
    <citation type="submission" date="2016-06" db="EMBL/GenBank/DDBJ databases">
        <title>Complete genome sequence of Edwardsiella hoshinae ATCC 35051.</title>
        <authorList>
            <person name="Reichley S.R."/>
            <person name="Waldbieser G.C."/>
            <person name="Lawrence M.L."/>
            <person name="Griffin M.J."/>
        </authorList>
    </citation>
    <scope>NUCLEOTIDE SEQUENCE [LARGE SCALE GENOMIC DNA]</scope>
    <source>
        <strain evidence="1 2">ATCC 35051</strain>
    </source>
</reference>
<dbReference type="EMBL" id="CP016043">
    <property type="protein sequence ID" value="AOV98024.1"/>
    <property type="molecule type" value="Genomic_DNA"/>
</dbReference>
<proteinExistence type="predicted"/>
<accession>A0ABN4T1J6</accession>
<evidence type="ECO:0008006" key="3">
    <source>
        <dbReference type="Google" id="ProtNLM"/>
    </source>
</evidence>
<evidence type="ECO:0000313" key="2">
    <source>
        <dbReference type="Proteomes" id="UP000175893"/>
    </source>
</evidence>
<dbReference type="Proteomes" id="UP000175893">
    <property type="component" value="Chromosome"/>
</dbReference>
<dbReference type="InterPro" id="IPR009679">
    <property type="entry name" value="Phage_186_CII-like"/>
</dbReference>